<evidence type="ECO:0000313" key="3">
    <source>
        <dbReference type="Proteomes" id="UP000433071"/>
    </source>
</evidence>
<sequence length="696" mass="73485">MTDISAGIGSPRAAREDDCGCGDARRSASRAVAAPHAPAPSGDPLAAFERNAFYPRKRMEVRHWQAEQDYHRGTRELLTRLGTGCGVLCGLDVYATETGTVVLTAGAGVDGRGREIVVPVDIEVDPSQPTDGCGRPQGEPVAEGPVTLSLCYRECGTDVVALEPDPCDGDPRCVPSMIREAFAVRVTVGECDPQDDRLCSALFGGQDDGERGHTAAAEGEESSDRPQPGAADEGVRARRARLDRVAPRDCAGGCGCDGDCIPLATVELRGDAPVRVDQRARTVIRSNREMLALILCLAERLEECCGRPPVPTAAAPKIVGMFPWPSADPADVVAALRDDPVVEIAFDRPMDATDLATPDGWLGLWMLGGREAFRARLVPTALVGRVSAPAGGVVAAYRIEVEGPRGSRALSRAMRTDRGAQSAALVVMVRSDATGVIRAGAADRLALDADLAGTKLDDARRAALWAIHVGDQAPFDGIAQAVPADVMPAVPSGDDDPQGELHIVLTLEREPVEEVDAPHLVAVWPAAGTRRRPATADDDFLEKPRLRLTISSALDPAAVASPRDWLRAWHCEFGDGRLGPAFEEFHLDPGAADAGADGAVDYTFMMPDARFAGTSAVLVLLRPDVAGVPVGEDPGAPLLDADWASTVFRDDELDRLWAGDAFPSGSVAPFPPSIPSPLHDGTAGGSAHWVFVVTTR</sequence>
<dbReference type="OrthoDB" id="4349904at2"/>
<keyword evidence="3" id="KW-1185">Reference proteome</keyword>
<dbReference type="RefSeq" id="WP_155053321.1">
    <property type="nucleotide sequence ID" value="NZ_BAAAIB010000008.1"/>
</dbReference>
<reference evidence="2 3" key="1">
    <citation type="submission" date="2019-11" db="EMBL/GenBank/DDBJ databases">
        <title>Agromyces kandeliae sp. nov., isolated from mangrove soil.</title>
        <authorList>
            <person name="Wang R."/>
        </authorList>
    </citation>
    <scope>NUCLEOTIDE SEQUENCE [LARGE SCALE GENOMIC DNA]</scope>
    <source>
        <strain evidence="2 3">JCM 11433</strain>
    </source>
</reference>
<name>A0A6I3MC11_9MICO</name>
<feature type="region of interest" description="Disordered" evidence="1">
    <location>
        <begin position="203"/>
        <end position="236"/>
    </location>
</feature>
<dbReference type="EMBL" id="WMLB01000044">
    <property type="protein sequence ID" value="MTH70298.1"/>
    <property type="molecule type" value="Genomic_DNA"/>
</dbReference>
<protein>
    <submittedName>
        <fullName evidence="2">Uncharacterized protein</fullName>
    </submittedName>
</protein>
<proteinExistence type="predicted"/>
<feature type="region of interest" description="Disordered" evidence="1">
    <location>
        <begin position="1"/>
        <end position="21"/>
    </location>
</feature>
<comment type="caution">
    <text evidence="2">The sequence shown here is derived from an EMBL/GenBank/DDBJ whole genome shotgun (WGS) entry which is preliminary data.</text>
</comment>
<dbReference type="Proteomes" id="UP000433071">
    <property type="component" value="Unassembled WGS sequence"/>
</dbReference>
<dbReference type="AlphaFoldDB" id="A0A6I3MC11"/>
<evidence type="ECO:0000313" key="2">
    <source>
        <dbReference type="EMBL" id="MTH70298.1"/>
    </source>
</evidence>
<gene>
    <name evidence="2" type="ORF">GJ743_18200</name>
</gene>
<evidence type="ECO:0000256" key="1">
    <source>
        <dbReference type="SAM" id="MobiDB-lite"/>
    </source>
</evidence>
<accession>A0A6I3MC11</accession>
<organism evidence="2 3">
    <name type="scientific">Agromyces bracchium</name>
    <dbReference type="NCBI Taxonomy" id="88376"/>
    <lineage>
        <taxon>Bacteria</taxon>
        <taxon>Bacillati</taxon>
        <taxon>Actinomycetota</taxon>
        <taxon>Actinomycetes</taxon>
        <taxon>Micrococcales</taxon>
        <taxon>Microbacteriaceae</taxon>
        <taxon>Agromyces</taxon>
    </lineage>
</organism>